<reference evidence="1" key="2">
    <citation type="submission" date="2020-09" db="EMBL/GenBank/DDBJ databases">
        <authorList>
            <person name="Sun Q."/>
            <person name="Zhou Y."/>
        </authorList>
    </citation>
    <scope>NUCLEOTIDE SEQUENCE</scope>
    <source>
        <strain evidence="1">CGMCC 4.3508</strain>
    </source>
</reference>
<evidence type="ECO:0000313" key="1">
    <source>
        <dbReference type="EMBL" id="GGL16641.1"/>
    </source>
</evidence>
<proteinExistence type="predicted"/>
<dbReference type="AlphaFoldDB" id="A0A917VTE3"/>
<reference evidence="1" key="1">
    <citation type="journal article" date="2014" name="Int. J. Syst. Evol. Microbiol.">
        <title>Complete genome sequence of Corynebacterium casei LMG S-19264T (=DSM 44701T), isolated from a smear-ripened cheese.</title>
        <authorList>
            <consortium name="US DOE Joint Genome Institute (JGI-PGF)"/>
            <person name="Walter F."/>
            <person name="Albersmeier A."/>
            <person name="Kalinowski J."/>
            <person name="Ruckert C."/>
        </authorList>
    </citation>
    <scope>NUCLEOTIDE SEQUENCE</scope>
    <source>
        <strain evidence="1">CGMCC 4.3508</strain>
    </source>
</reference>
<dbReference type="RefSeq" id="WP_058855957.1">
    <property type="nucleotide sequence ID" value="NZ_BMMH01000006.1"/>
</dbReference>
<keyword evidence="2" id="KW-1185">Reference proteome</keyword>
<protein>
    <submittedName>
        <fullName evidence="1">Uncharacterized protein</fullName>
    </submittedName>
</protein>
<dbReference type="EMBL" id="BMMH01000006">
    <property type="protein sequence ID" value="GGL16641.1"/>
    <property type="molecule type" value="Genomic_DNA"/>
</dbReference>
<name>A0A917VTE3_9NOCA</name>
<organism evidence="1 2">
    <name type="scientific">Nocardia jinanensis</name>
    <dbReference type="NCBI Taxonomy" id="382504"/>
    <lineage>
        <taxon>Bacteria</taxon>
        <taxon>Bacillati</taxon>
        <taxon>Actinomycetota</taxon>
        <taxon>Actinomycetes</taxon>
        <taxon>Mycobacteriales</taxon>
        <taxon>Nocardiaceae</taxon>
        <taxon>Nocardia</taxon>
    </lineage>
</organism>
<sequence>MKQGRGRVAGIQRHVLVERGEVLAAVLLSIPLLRMADRLHLPPEIDVTAFCAARIEEYCWTRRPVTPLGEKAE</sequence>
<comment type="caution">
    <text evidence="1">The sequence shown here is derived from an EMBL/GenBank/DDBJ whole genome shotgun (WGS) entry which is preliminary data.</text>
</comment>
<evidence type="ECO:0000313" key="2">
    <source>
        <dbReference type="Proteomes" id="UP000638263"/>
    </source>
</evidence>
<accession>A0A917VTE3</accession>
<dbReference type="Proteomes" id="UP000638263">
    <property type="component" value="Unassembled WGS sequence"/>
</dbReference>
<gene>
    <name evidence="1" type="ORF">GCM10011588_34180</name>
</gene>